<dbReference type="OrthoDB" id="6505544at2"/>
<dbReference type="EMBL" id="VYKJ01000011">
    <property type="protein sequence ID" value="KAA8997440.1"/>
    <property type="molecule type" value="Genomic_DNA"/>
</dbReference>
<organism evidence="1 2">
    <name type="scientific">Affinibrenneria salicis</name>
    <dbReference type="NCBI Taxonomy" id="2590031"/>
    <lineage>
        <taxon>Bacteria</taxon>
        <taxon>Pseudomonadati</taxon>
        <taxon>Pseudomonadota</taxon>
        <taxon>Gammaproteobacteria</taxon>
        <taxon>Enterobacterales</taxon>
        <taxon>Pectobacteriaceae</taxon>
        <taxon>Affinibrenneria</taxon>
    </lineage>
</organism>
<name>A0A5J5FW54_9GAMM</name>
<evidence type="ECO:0000313" key="2">
    <source>
        <dbReference type="Proteomes" id="UP000335415"/>
    </source>
</evidence>
<dbReference type="AlphaFoldDB" id="A0A5J5FW54"/>
<dbReference type="Proteomes" id="UP000335415">
    <property type="component" value="Unassembled WGS sequence"/>
</dbReference>
<comment type="caution">
    <text evidence="1">The sequence shown here is derived from an EMBL/GenBank/DDBJ whole genome shotgun (WGS) entry which is preliminary data.</text>
</comment>
<protein>
    <submittedName>
        <fullName evidence="1">High mobility group protein Z</fullName>
    </submittedName>
</protein>
<keyword evidence="2" id="KW-1185">Reference proteome</keyword>
<gene>
    <name evidence="1" type="ORF">FJU30_19530</name>
</gene>
<proteinExistence type="predicted"/>
<evidence type="ECO:0000313" key="1">
    <source>
        <dbReference type="EMBL" id="KAA8997440.1"/>
    </source>
</evidence>
<accession>A0A5J5FW54</accession>
<sequence>MFLLITLVTVCYLLWLSGKLWRLSQRKKRVIRATINRPRRPLPIKRSGRRKDRRK</sequence>
<reference evidence="1 2" key="1">
    <citation type="submission" date="2019-09" db="EMBL/GenBank/DDBJ databases">
        <authorList>
            <person name="Li Y."/>
        </authorList>
    </citation>
    <scope>NUCLEOTIDE SEQUENCE [LARGE SCALE GENOMIC DNA]</scope>
    <source>
        <strain evidence="1 2">L3-3HA</strain>
    </source>
</reference>